<keyword evidence="1" id="KW-0472">Membrane</keyword>
<comment type="caution">
    <text evidence="2">The sequence shown here is derived from an EMBL/GenBank/DDBJ whole genome shotgun (WGS) entry which is preliminary data.</text>
</comment>
<accession>A0ABU7JV84</accession>
<name>A0ABU7JV84_9NOCA</name>
<gene>
    <name evidence="2" type="ORF">Q8814_17185</name>
</gene>
<evidence type="ECO:0000313" key="2">
    <source>
        <dbReference type="EMBL" id="MEE2033834.1"/>
    </source>
</evidence>
<evidence type="ECO:0008006" key="4">
    <source>
        <dbReference type="Google" id="ProtNLM"/>
    </source>
</evidence>
<keyword evidence="1" id="KW-1133">Transmembrane helix</keyword>
<feature type="transmembrane region" description="Helical" evidence="1">
    <location>
        <begin position="34"/>
        <end position="55"/>
    </location>
</feature>
<dbReference type="InterPro" id="IPR039708">
    <property type="entry name" value="MT1774/Rv1733c-like"/>
</dbReference>
<dbReference type="Proteomes" id="UP001331936">
    <property type="component" value="Unassembled WGS sequence"/>
</dbReference>
<dbReference type="RefSeq" id="WP_330153226.1">
    <property type="nucleotide sequence ID" value="NZ_JAUZMZ010000102.1"/>
</dbReference>
<feature type="transmembrane region" description="Helical" evidence="1">
    <location>
        <begin position="155"/>
        <end position="180"/>
    </location>
</feature>
<dbReference type="PANTHER" id="PTHR42305:SF1">
    <property type="entry name" value="MEMBRANE PROTEIN RV1733C-RELATED"/>
    <property type="match status" value="1"/>
</dbReference>
<evidence type="ECO:0000256" key="1">
    <source>
        <dbReference type="SAM" id="Phobius"/>
    </source>
</evidence>
<dbReference type="EMBL" id="JAUZMZ010000102">
    <property type="protein sequence ID" value="MEE2033834.1"/>
    <property type="molecule type" value="Genomic_DNA"/>
</dbReference>
<sequence length="208" mass="22954">MMTTAPSWSVRWWRRAPWHRSPLLRRGDRIESTVALVVAAFVVMMVPIAATYGTITYGNLAAQAQLYQRIHRQVEATVLDTVPPEAAMATSQTDHPPAPATVPADRRWVRWSMDGHAHTAQLSRPADVRHGERIGIWIDSRGVPVEAPRSGTDSAATAVIGALALWAVVLAGGSGLWYAVHRASRHRRLQGWEREWDRADNASGWSAG</sequence>
<reference evidence="2 3" key="1">
    <citation type="submission" date="2023-08" db="EMBL/GenBank/DDBJ databases">
        <authorList>
            <person name="Girao M."/>
            <person name="Carvalho M.F."/>
        </authorList>
    </citation>
    <scope>NUCLEOTIDE SEQUENCE [LARGE SCALE GENOMIC DNA]</scope>
    <source>
        <strain evidence="2 3">CC-R104</strain>
    </source>
</reference>
<keyword evidence="3" id="KW-1185">Reference proteome</keyword>
<evidence type="ECO:0000313" key="3">
    <source>
        <dbReference type="Proteomes" id="UP001331936"/>
    </source>
</evidence>
<organism evidence="2 3">
    <name type="scientific">Rhodococcus chondri</name>
    <dbReference type="NCBI Taxonomy" id="3065941"/>
    <lineage>
        <taxon>Bacteria</taxon>
        <taxon>Bacillati</taxon>
        <taxon>Actinomycetota</taxon>
        <taxon>Actinomycetes</taxon>
        <taxon>Mycobacteriales</taxon>
        <taxon>Nocardiaceae</taxon>
        <taxon>Rhodococcus</taxon>
    </lineage>
</organism>
<proteinExistence type="predicted"/>
<keyword evidence="1" id="KW-0812">Transmembrane</keyword>
<protein>
    <recommendedName>
        <fullName evidence="4">Transmembrane protein</fullName>
    </recommendedName>
</protein>
<dbReference type="PANTHER" id="PTHR42305">
    <property type="entry name" value="MEMBRANE PROTEIN RV1733C-RELATED"/>
    <property type="match status" value="1"/>
</dbReference>